<dbReference type="SMART" id="SM00028">
    <property type="entry name" value="TPR"/>
    <property type="match status" value="8"/>
</dbReference>
<evidence type="ECO:0000256" key="1">
    <source>
        <dbReference type="ARBA" id="ARBA00004572"/>
    </source>
</evidence>
<dbReference type="PANTHER" id="PTHR46208:SF1">
    <property type="entry name" value="MITOCHONDRIAL IMPORT RECEPTOR SUBUNIT TOM70"/>
    <property type="match status" value="1"/>
</dbReference>
<evidence type="ECO:0000256" key="4">
    <source>
        <dbReference type="ARBA" id="ARBA00022787"/>
    </source>
</evidence>
<dbReference type="GeneTree" id="ENSGT00940000157095"/>
<keyword evidence="4" id="KW-1000">Mitochondrion outer membrane</keyword>
<dbReference type="SUPFAM" id="SSF48452">
    <property type="entry name" value="TPR-like"/>
    <property type="match status" value="1"/>
</dbReference>
<feature type="repeat" description="TPR" evidence="10">
    <location>
        <begin position="493"/>
        <end position="526"/>
    </location>
</feature>
<dbReference type="Pfam" id="PF13181">
    <property type="entry name" value="TPR_8"/>
    <property type="match status" value="4"/>
</dbReference>
<comment type="similarity">
    <text evidence="9">Belongs to the Tom70 family.</text>
</comment>
<comment type="subcellular location">
    <subcellularLocation>
        <location evidence="1">Mitochondrion outer membrane</location>
        <topology evidence="1">Single-pass membrane protein</topology>
    </subcellularLocation>
</comment>
<feature type="region of interest" description="Disordered" evidence="11">
    <location>
        <begin position="221"/>
        <end position="241"/>
    </location>
</feature>
<name>A0A8C7XHX9_9TELE</name>
<feature type="compositionally biased region" description="Basic and acidic residues" evidence="11">
    <location>
        <begin position="63"/>
        <end position="76"/>
    </location>
</feature>
<evidence type="ECO:0000256" key="7">
    <source>
        <dbReference type="ARBA" id="ARBA00023128"/>
    </source>
</evidence>
<dbReference type="InterPro" id="IPR011990">
    <property type="entry name" value="TPR-like_helical_dom_sf"/>
</dbReference>
<feature type="repeat" description="TPR" evidence="10">
    <location>
        <begin position="424"/>
        <end position="457"/>
    </location>
</feature>
<feature type="repeat" description="TPR" evidence="10">
    <location>
        <begin position="80"/>
        <end position="113"/>
    </location>
</feature>
<dbReference type="InterPro" id="IPR019734">
    <property type="entry name" value="TPR_rpt"/>
</dbReference>
<sequence length="556" mass="62769">MAASKPVEPQSGSGLPRWQLALLVGTPIVLGVGAVYLWNRRAKERKRTGERKTPEGSASPVQGKDEIHPLLPKRDPLDRAQAAKNKGNKYFKATKYENAIQCYTEAISLCPKEQKADLSTFYQNRAAAYEQQMKWTEVVQDCSQAVELNPRYIKALFRRAKALEKLDNKKECLEGETFFLFGLYAVGRQGAETNREPMMPSPQFIKSYFSSFTDDIISQPLQKGEKKDEDKDNEGEAAQVTESSGYLKAKQYMEEENYDKIISECTKEIESGGRYTAEALLLRATFYLLIGNATAAQPDLDRVINLPDANVKLQANALIKRGSMYMQQQQPVLSTQDFNTAAEIDKRNPDVYHHRGQLKILLDQVDDAVADFDECILLRPDSALAQAQKCFALYRQAYTGNNPTRVQTAMDGFEDVIRRFPKCAEGYALYAQALTDQQQFGKADEMYDKCIELEPDNATTYVHKGLLQLQWKQDLDLGLDLISKAIEIDNKCDFAYETMGTIEVQRGNLDRAIEMFNKAINLAKSEMEMAHLYSLCDAAYAQTEVARKYGLKPPTL</sequence>
<dbReference type="GO" id="GO:0005741">
    <property type="term" value="C:mitochondrial outer membrane"/>
    <property type="evidence" value="ECO:0007669"/>
    <property type="project" value="UniProtKB-SubCell"/>
</dbReference>
<protein>
    <submittedName>
        <fullName evidence="13">Translocase of outer mitochondrial membrane 70 homolog A (S. cerevisiae)</fullName>
    </submittedName>
</protein>
<dbReference type="GO" id="GO:0008320">
    <property type="term" value="F:protein transmembrane transporter activity"/>
    <property type="evidence" value="ECO:0007669"/>
    <property type="project" value="TreeGrafter"/>
</dbReference>
<keyword evidence="14" id="KW-1185">Reference proteome</keyword>
<evidence type="ECO:0000313" key="14">
    <source>
        <dbReference type="Proteomes" id="UP000694383"/>
    </source>
</evidence>
<evidence type="ECO:0000256" key="3">
    <source>
        <dbReference type="ARBA" id="ARBA00022737"/>
    </source>
</evidence>
<dbReference type="PROSITE" id="PS50005">
    <property type="entry name" value="TPR"/>
    <property type="match status" value="4"/>
</dbReference>
<reference evidence="13" key="1">
    <citation type="submission" date="2025-08" db="UniProtKB">
        <authorList>
            <consortium name="Ensembl"/>
        </authorList>
    </citation>
    <scope>IDENTIFICATION</scope>
</reference>
<organism evidence="13 14">
    <name type="scientific">Oryzias sinensis</name>
    <name type="common">Chinese medaka</name>
    <dbReference type="NCBI Taxonomy" id="183150"/>
    <lineage>
        <taxon>Eukaryota</taxon>
        <taxon>Metazoa</taxon>
        <taxon>Chordata</taxon>
        <taxon>Craniata</taxon>
        <taxon>Vertebrata</taxon>
        <taxon>Euteleostomi</taxon>
        <taxon>Actinopterygii</taxon>
        <taxon>Neopterygii</taxon>
        <taxon>Teleostei</taxon>
        <taxon>Neoteleostei</taxon>
        <taxon>Acanthomorphata</taxon>
        <taxon>Ovalentaria</taxon>
        <taxon>Atherinomorphae</taxon>
        <taxon>Beloniformes</taxon>
        <taxon>Adrianichthyidae</taxon>
        <taxon>Oryziinae</taxon>
        <taxon>Oryzias</taxon>
    </lineage>
</organism>
<accession>A0A8C7XHX9</accession>
<evidence type="ECO:0000256" key="10">
    <source>
        <dbReference type="PROSITE-ProRule" id="PRU00339"/>
    </source>
</evidence>
<dbReference type="GO" id="GO:0030943">
    <property type="term" value="F:mitochondrion targeting sequence binding"/>
    <property type="evidence" value="ECO:0007669"/>
    <property type="project" value="TreeGrafter"/>
</dbReference>
<evidence type="ECO:0000256" key="5">
    <source>
        <dbReference type="ARBA" id="ARBA00022803"/>
    </source>
</evidence>
<dbReference type="Ensembl" id="ENSOSIT00000014301.1">
    <property type="protein sequence ID" value="ENSOSIP00000013517.1"/>
    <property type="gene ID" value="ENSOSIG00000007700.1"/>
</dbReference>
<feature type="transmembrane region" description="Helical" evidence="12">
    <location>
        <begin position="20"/>
        <end position="38"/>
    </location>
</feature>
<keyword evidence="3" id="KW-0677">Repeat</keyword>
<feature type="region of interest" description="Disordered" evidence="11">
    <location>
        <begin position="44"/>
        <end position="76"/>
    </location>
</feature>
<proteinExistence type="inferred from homology"/>
<dbReference type="GO" id="GO:0045039">
    <property type="term" value="P:protein insertion into mitochondrial inner membrane"/>
    <property type="evidence" value="ECO:0007669"/>
    <property type="project" value="TreeGrafter"/>
</dbReference>
<keyword evidence="2 12" id="KW-0812">Transmembrane</keyword>
<dbReference type="GO" id="GO:0030150">
    <property type="term" value="P:protein import into mitochondrial matrix"/>
    <property type="evidence" value="ECO:0007669"/>
    <property type="project" value="TreeGrafter"/>
</dbReference>
<keyword evidence="8 12" id="KW-0472">Membrane</keyword>
<evidence type="ECO:0000256" key="12">
    <source>
        <dbReference type="SAM" id="Phobius"/>
    </source>
</evidence>
<dbReference type="SUPFAM" id="SSF48439">
    <property type="entry name" value="Protein prenylyltransferase"/>
    <property type="match status" value="1"/>
</dbReference>
<keyword evidence="5 10" id="KW-0802">TPR repeat</keyword>
<dbReference type="FunFam" id="1.25.40.10:FF:000071">
    <property type="entry name" value="Putative mitochondrial import receptor subunit TOM70"/>
    <property type="match status" value="1"/>
</dbReference>
<evidence type="ECO:0000256" key="9">
    <source>
        <dbReference type="ARBA" id="ARBA00038030"/>
    </source>
</evidence>
<dbReference type="PANTHER" id="PTHR46208">
    <property type="entry name" value="MITOCHONDRIAL IMPORT RECEPTOR SUBUNIT TOM70"/>
    <property type="match status" value="1"/>
</dbReference>
<evidence type="ECO:0000256" key="8">
    <source>
        <dbReference type="ARBA" id="ARBA00023136"/>
    </source>
</evidence>
<keyword evidence="7" id="KW-0496">Mitochondrion</keyword>
<evidence type="ECO:0000313" key="13">
    <source>
        <dbReference type="Ensembl" id="ENSOSIP00000013517.1"/>
    </source>
</evidence>
<dbReference type="AlphaFoldDB" id="A0A8C7XHX9"/>
<dbReference type="Proteomes" id="UP000694383">
    <property type="component" value="Unplaced"/>
</dbReference>
<keyword evidence="6 12" id="KW-1133">Transmembrane helix</keyword>
<evidence type="ECO:0000256" key="11">
    <source>
        <dbReference type="SAM" id="MobiDB-lite"/>
    </source>
</evidence>
<feature type="repeat" description="TPR" evidence="10">
    <location>
        <begin position="349"/>
        <end position="382"/>
    </location>
</feature>
<evidence type="ECO:0000256" key="6">
    <source>
        <dbReference type="ARBA" id="ARBA00022989"/>
    </source>
</evidence>
<reference evidence="13" key="2">
    <citation type="submission" date="2025-09" db="UniProtKB">
        <authorList>
            <consortium name="Ensembl"/>
        </authorList>
    </citation>
    <scope>IDENTIFICATION</scope>
</reference>
<evidence type="ECO:0000256" key="2">
    <source>
        <dbReference type="ARBA" id="ARBA00022692"/>
    </source>
</evidence>
<dbReference type="Gene3D" id="1.25.40.10">
    <property type="entry name" value="Tetratricopeptide repeat domain"/>
    <property type="match status" value="2"/>
</dbReference>